<dbReference type="GeneID" id="104760064"/>
<dbReference type="Gene3D" id="2.40.330.10">
    <property type="entry name" value="DNA-binding pseudobarrel domain"/>
    <property type="match status" value="1"/>
</dbReference>
<organism evidence="7 8">
    <name type="scientific">Camelina sativa</name>
    <name type="common">False flax</name>
    <name type="synonym">Myagrum sativum</name>
    <dbReference type="NCBI Taxonomy" id="90675"/>
    <lineage>
        <taxon>Eukaryota</taxon>
        <taxon>Viridiplantae</taxon>
        <taxon>Streptophyta</taxon>
        <taxon>Embryophyta</taxon>
        <taxon>Tracheophyta</taxon>
        <taxon>Spermatophyta</taxon>
        <taxon>Magnoliopsida</taxon>
        <taxon>eudicotyledons</taxon>
        <taxon>Gunneridae</taxon>
        <taxon>Pentapetalae</taxon>
        <taxon>rosids</taxon>
        <taxon>malvids</taxon>
        <taxon>Brassicales</taxon>
        <taxon>Brassicaceae</taxon>
        <taxon>Camelineae</taxon>
        <taxon>Camelina</taxon>
    </lineage>
</organism>
<accession>A0ABM0X5V8</accession>
<dbReference type="SUPFAM" id="SSF101936">
    <property type="entry name" value="DNA-binding pseudobarrel domain"/>
    <property type="match status" value="1"/>
</dbReference>
<keyword evidence="4" id="KW-0804">Transcription</keyword>
<keyword evidence="5" id="KW-0539">Nucleus</keyword>
<evidence type="ECO:0000256" key="4">
    <source>
        <dbReference type="ARBA" id="ARBA00023163"/>
    </source>
</evidence>
<evidence type="ECO:0000256" key="5">
    <source>
        <dbReference type="ARBA" id="ARBA00023242"/>
    </source>
</evidence>
<evidence type="ECO:0000256" key="6">
    <source>
        <dbReference type="SAM" id="MobiDB-lite"/>
    </source>
</evidence>
<proteinExistence type="predicted"/>
<dbReference type="PANTHER" id="PTHR34269:SF11">
    <property type="entry name" value="B3 DOMAIN PROTEIN"/>
    <property type="match status" value="1"/>
</dbReference>
<keyword evidence="2" id="KW-0805">Transcription regulation</keyword>
<reference evidence="8" key="2">
    <citation type="submission" date="2025-08" db="UniProtKB">
        <authorList>
            <consortium name="RefSeq"/>
        </authorList>
    </citation>
    <scope>IDENTIFICATION</scope>
    <source>
        <tissue evidence="8">Leaf</tissue>
    </source>
</reference>
<dbReference type="RefSeq" id="XP_010481216.1">
    <property type="nucleotide sequence ID" value="XM_010482914.1"/>
</dbReference>
<dbReference type="Proteomes" id="UP000694864">
    <property type="component" value="Chromosome 17"/>
</dbReference>
<comment type="subcellular location">
    <subcellularLocation>
        <location evidence="1">Nucleus</location>
    </subcellularLocation>
</comment>
<keyword evidence="3" id="KW-0238">DNA-binding</keyword>
<evidence type="ECO:0000256" key="2">
    <source>
        <dbReference type="ARBA" id="ARBA00023015"/>
    </source>
</evidence>
<evidence type="ECO:0000313" key="8">
    <source>
        <dbReference type="RefSeq" id="XP_010481216.1"/>
    </source>
</evidence>
<gene>
    <name evidence="8" type="primary">LOC104760064</name>
</gene>
<reference evidence="7" key="1">
    <citation type="journal article" date="2014" name="Nat. Commun.">
        <title>The emerging biofuel crop Camelina sativa retains a highly undifferentiated hexaploid genome structure.</title>
        <authorList>
            <person name="Kagale S."/>
            <person name="Koh C."/>
            <person name="Nixon J."/>
            <person name="Bollina V."/>
            <person name="Clarke W.E."/>
            <person name="Tuteja R."/>
            <person name="Spillane C."/>
            <person name="Robinson S.J."/>
            <person name="Links M.G."/>
            <person name="Clarke C."/>
            <person name="Higgins E.E."/>
            <person name="Huebert T."/>
            <person name="Sharpe A.G."/>
            <person name="Parkin I.A."/>
        </authorList>
    </citation>
    <scope>NUCLEOTIDE SEQUENCE [LARGE SCALE GENOMIC DNA]</scope>
    <source>
        <strain evidence="7">cv. DH55</strain>
    </source>
</reference>
<protein>
    <submittedName>
        <fullName evidence="8">B3 domain-containing protein At4g02870-like</fullName>
    </submittedName>
</protein>
<evidence type="ECO:0000313" key="7">
    <source>
        <dbReference type="Proteomes" id="UP000694864"/>
    </source>
</evidence>
<keyword evidence="7" id="KW-1185">Reference proteome</keyword>
<dbReference type="InterPro" id="IPR051442">
    <property type="entry name" value="B3_domain"/>
</dbReference>
<name>A0ABM0X5V8_CAMSA</name>
<evidence type="ECO:0000256" key="3">
    <source>
        <dbReference type="ARBA" id="ARBA00023125"/>
    </source>
</evidence>
<sequence>MIPTPREVNDAPQTIPAPTVNDAPQWTITKKLVRNDINPVNNSLILQESSVDEHIRRHIPVAEFKRIVTESGIIVDVFDYDLRTMHKLRPRLGKSRNYALTDGWVGDFVRRRNLRMNDEIGFLWEDSCASRLVFGVISRSTAQKKPRPNQERIY</sequence>
<evidence type="ECO:0000256" key="1">
    <source>
        <dbReference type="ARBA" id="ARBA00004123"/>
    </source>
</evidence>
<dbReference type="InterPro" id="IPR015300">
    <property type="entry name" value="DNA-bd_pseudobarrel_sf"/>
</dbReference>
<feature type="region of interest" description="Disordered" evidence="6">
    <location>
        <begin position="1"/>
        <end position="21"/>
    </location>
</feature>
<dbReference type="PANTHER" id="PTHR34269">
    <property type="entry name" value="TRANSCRIPTION FACTOR B3-DOMAIN FAMILY-RELATED"/>
    <property type="match status" value="1"/>
</dbReference>